<sequence>MAYSYRRGINLAGCGPIHKRNLEKLKKVFSLEKLGPQAGHLNEVPLWFTSIEFNLIQKIPFGKLQDEREY</sequence>
<protein>
    <submittedName>
        <fullName evidence="1">Uncharacterized protein</fullName>
    </submittedName>
</protein>
<evidence type="ECO:0000313" key="1">
    <source>
        <dbReference type="EMBL" id="NEZ57314.1"/>
    </source>
</evidence>
<evidence type="ECO:0000313" key="2">
    <source>
        <dbReference type="Proteomes" id="UP000481033"/>
    </source>
</evidence>
<keyword evidence="2" id="KW-1185">Reference proteome</keyword>
<gene>
    <name evidence="1" type="ORF">DXZ20_16875</name>
</gene>
<reference evidence="1 2" key="1">
    <citation type="journal article" date="2020" name="Microb. Ecol.">
        <title>Ecogenomics of the Marine Benthic Filamentous Cyanobacterium Adonisia.</title>
        <authorList>
            <person name="Walter J.M."/>
            <person name="Coutinho F.H."/>
            <person name="Leomil L."/>
            <person name="Hargreaves P.I."/>
            <person name="Campeao M.E."/>
            <person name="Vieira V.V."/>
            <person name="Silva B.S."/>
            <person name="Fistarol G.O."/>
            <person name="Salomon P.S."/>
            <person name="Sawabe T."/>
            <person name="Mino S."/>
            <person name="Hosokawa M."/>
            <person name="Miyashita H."/>
            <person name="Maruyama F."/>
            <person name="van Verk M.C."/>
            <person name="Dutilh B.E."/>
            <person name="Thompson C.C."/>
            <person name="Thompson F.L."/>
        </authorList>
    </citation>
    <scope>NUCLEOTIDE SEQUENCE [LARGE SCALE GENOMIC DNA]</scope>
    <source>
        <strain evidence="1 2">CCMR0081</strain>
    </source>
</reference>
<proteinExistence type="predicted"/>
<name>A0A6M0RM34_9CYAN</name>
<dbReference type="AlphaFoldDB" id="A0A6M0RM34"/>
<accession>A0A6M0RM34</accession>
<dbReference type="EMBL" id="QXHD01000004">
    <property type="protein sequence ID" value="NEZ57314.1"/>
    <property type="molecule type" value="Genomic_DNA"/>
</dbReference>
<comment type="caution">
    <text evidence="1">The sequence shown here is derived from an EMBL/GenBank/DDBJ whole genome shotgun (WGS) entry which is preliminary data.</text>
</comment>
<organism evidence="1 2">
    <name type="scientific">Adonisia turfae CCMR0081</name>
    <dbReference type="NCBI Taxonomy" id="2292702"/>
    <lineage>
        <taxon>Bacteria</taxon>
        <taxon>Bacillati</taxon>
        <taxon>Cyanobacteriota</taxon>
        <taxon>Adonisia</taxon>
        <taxon>Adonisia turfae</taxon>
    </lineage>
</organism>
<dbReference type="Proteomes" id="UP000481033">
    <property type="component" value="Unassembled WGS sequence"/>
</dbReference>